<protein>
    <submittedName>
        <fullName evidence="1">14865_t:CDS:1</fullName>
    </submittedName>
</protein>
<organism evidence="1 2">
    <name type="scientific">Racocetra persica</name>
    <dbReference type="NCBI Taxonomy" id="160502"/>
    <lineage>
        <taxon>Eukaryota</taxon>
        <taxon>Fungi</taxon>
        <taxon>Fungi incertae sedis</taxon>
        <taxon>Mucoromycota</taxon>
        <taxon>Glomeromycotina</taxon>
        <taxon>Glomeromycetes</taxon>
        <taxon>Diversisporales</taxon>
        <taxon>Gigasporaceae</taxon>
        <taxon>Racocetra</taxon>
    </lineage>
</organism>
<accession>A0ACA9LFE4</accession>
<name>A0ACA9LFE4_9GLOM</name>
<proteinExistence type="predicted"/>
<dbReference type="EMBL" id="CAJVQC010003076">
    <property type="protein sequence ID" value="CAG8521331.1"/>
    <property type="molecule type" value="Genomic_DNA"/>
</dbReference>
<reference evidence="1" key="1">
    <citation type="submission" date="2021-06" db="EMBL/GenBank/DDBJ databases">
        <authorList>
            <person name="Kallberg Y."/>
            <person name="Tangrot J."/>
            <person name="Rosling A."/>
        </authorList>
    </citation>
    <scope>NUCLEOTIDE SEQUENCE</scope>
    <source>
        <strain evidence="1">MA461A</strain>
    </source>
</reference>
<evidence type="ECO:0000313" key="1">
    <source>
        <dbReference type="EMBL" id="CAG8521331.1"/>
    </source>
</evidence>
<comment type="caution">
    <text evidence="1">The sequence shown here is derived from an EMBL/GenBank/DDBJ whole genome shotgun (WGS) entry which is preliminary data.</text>
</comment>
<evidence type="ECO:0000313" key="2">
    <source>
        <dbReference type="Proteomes" id="UP000789920"/>
    </source>
</evidence>
<sequence length="271" mass="30514">MSDIESMLKVPEVKHFTFDQIPDLTGKVAVVTGGNDGIGYITCRELARQNAHVFVLSRTVEKGQEAVENIKSETGNQNVEFLKLDLKSLNSVKECAENFLDRNLPLHILINNAGTTAAKFSLTEEGIQEEFGVNYVGHFLLLEKIKASQPARIVNLSSHGHKFVKGENFFEKLNDPAQHSMSRMVNSGTLKRNDFSVPDTFFIHSISTEDGAITTLYCATSPEIEENNYRAKYFEPFGNESEPSKCAQDEDLAKRLWEYTENLIDEKFPQK</sequence>
<dbReference type="Proteomes" id="UP000789920">
    <property type="component" value="Unassembled WGS sequence"/>
</dbReference>
<keyword evidence="2" id="KW-1185">Reference proteome</keyword>
<gene>
    <name evidence="1" type="ORF">RPERSI_LOCUS2715</name>
</gene>